<evidence type="ECO:0000256" key="1">
    <source>
        <dbReference type="SAM" id="MobiDB-lite"/>
    </source>
</evidence>
<accession>A0A843V945</accession>
<keyword evidence="3" id="KW-1185">Reference proteome</keyword>
<protein>
    <submittedName>
        <fullName evidence="2">Uncharacterized protein</fullName>
    </submittedName>
</protein>
<organism evidence="2 3">
    <name type="scientific">Colocasia esculenta</name>
    <name type="common">Wild taro</name>
    <name type="synonym">Arum esculentum</name>
    <dbReference type="NCBI Taxonomy" id="4460"/>
    <lineage>
        <taxon>Eukaryota</taxon>
        <taxon>Viridiplantae</taxon>
        <taxon>Streptophyta</taxon>
        <taxon>Embryophyta</taxon>
        <taxon>Tracheophyta</taxon>
        <taxon>Spermatophyta</taxon>
        <taxon>Magnoliopsida</taxon>
        <taxon>Liliopsida</taxon>
        <taxon>Araceae</taxon>
        <taxon>Aroideae</taxon>
        <taxon>Colocasieae</taxon>
        <taxon>Colocasia</taxon>
    </lineage>
</organism>
<dbReference type="AlphaFoldDB" id="A0A843V945"/>
<dbReference type="EMBL" id="NMUH01001225">
    <property type="protein sequence ID" value="MQL90260.1"/>
    <property type="molecule type" value="Genomic_DNA"/>
</dbReference>
<sequence>MPGRRRRPSMVGTPGMGVPAYRCGTRPGRSGTILRGPIGPHR</sequence>
<proteinExistence type="predicted"/>
<comment type="caution">
    <text evidence="2">The sequence shown here is derived from an EMBL/GenBank/DDBJ whole genome shotgun (WGS) entry which is preliminary data.</text>
</comment>
<evidence type="ECO:0000313" key="3">
    <source>
        <dbReference type="Proteomes" id="UP000652761"/>
    </source>
</evidence>
<feature type="region of interest" description="Disordered" evidence="1">
    <location>
        <begin position="1"/>
        <end position="42"/>
    </location>
</feature>
<gene>
    <name evidence="2" type="ORF">Taro_022853</name>
</gene>
<reference evidence="2" key="1">
    <citation type="submission" date="2017-07" db="EMBL/GenBank/DDBJ databases">
        <title>Taro Niue Genome Assembly and Annotation.</title>
        <authorList>
            <person name="Atibalentja N."/>
            <person name="Keating K."/>
            <person name="Fields C.J."/>
        </authorList>
    </citation>
    <scope>NUCLEOTIDE SEQUENCE</scope>
    <source>
        <strain evidence="2">Niue_2</strain>
        <tissue evidence="2">Leaf</tissue>
    </source>
</reference>
<name>A0A843V945_COLES</name>
<dbReference type="Proteomes" id="UP000652761">
    <property type="component" value="Unassembled WGS sequence"/>
</dbReference>
<evidence type="ECO:0000313" key="2">
    <source>
        <dbReference type="EMBL" id="MQL90260.1"/>
    </source>
</evidence>